<dbReference type="RefSeq" id="WP_218253074.1">
    <property type="nucleotide sequence ID" value="NZ_JABXWD010000259.1"/>
</dbReference>
<comment type="caution">
    <text evidence="2">The sequence shown here is derived from an EMBL/GenBank/DDBJ whole genome shotgun (WGS) entry which is preliminary data.</text>
</comment>
<accession>A0ABS6S0S4</accession>
<evidence type="ECO:0000313" key="2">
    <source>
        <dbReference type="EMBL" id="MBV6342455.1"/>
    </source>
</evidence>
<feature type="compositionally biased region" description="Polar residues" evidence="1">
    <location>
        <begin position="1"/>
        <end position="17"/>
    </location>
</feature>
<keyword evidence="3" id="KW-1185">Reference proteome</keyword>
<dbReference type="Proteomes" id="UP001196980">
    <property type="component" value="Unassembled WGS sequence"/>
</dbReference>
<protein>
    <submittedName>
        <fullName evidence="2">Uncharacterized protein</fullName>
    </submittedName>
</protein>
<dbReference type="EMBL" id="JABXWD010000259">
    <property type="protein sequence ID" value="MBV6342455.1"/>
    <property type="molecule type" value="Genomic_DNA"/>
</dbReference>
<organism evidence="2 3">
    <name type="scientific">Candidatus Magnetobacterium casense</name>
    <dbReference type="NCBI Taxonomy" id="1455061"/>
    <lineage>
        <taxon>Bacteria</taxon>
        <taxon>Pseudomonadati</taxon>
        <taxon>Nitrospirota</taxon>
        <taxon>Thermodesulfovibrionia</taxon>
        <taxon>Thermodesulfovibrionales</taxon>
        <taxon>Candidatus Magnetobacteriaceae</taxon>
        <taxon>Candidatus Magnetobacterium</taxon>
    </lineage>
</organism>
<feature type="region of interest" description="Disordered" evidence="1">
    <location>
        <begin position="1"/>
        <end position="20"/>
    </location>
</feature>
<name>A0ABS6S0S4_9BACT</name>
<reference evidence="2 3" key="1">
    <citation type="journal article" date="2020" name="J Geophys Res Biogeosci">
        <title>Magnetotaxis as an Adaptation to Enable Bacterial Shuttling of Microbial Sulfur and Sulfur Cycling Across Aquatic Oxic#Anoxic Interfaces.</title>
        <authorList>
            <person name="Li J."/>
            <person name="Liu P."/>
            <person name="Wang J."/>
            <person name="Roberts A.P."/>
            <person name="Pan Y."/>
        </authorList>
    </citation>
    <scope>NUCLEOTIDE SEQUENCE [LARGE SCALE GENOMIC DNA]</scope>
    <source>
        <strain evidence="2 3">MYR-1_YQ</strain>
    </source>
</reference>
<gene>
    <name evidence="2" type="ORF">HWQ67_12750</name>
</gene>
<sequence>MITKTLDVSITGDTPETSTDDTLELEYEGFFKLAGIIEADIDDLAINHDKYIYGK</sequence>
<evidence type="ECO:0000313" key="3">
    <source>
        <dbReference type="Proteomes" id="UP001196980"/>
    </source>
</evidence>
<evidence type="ECO:0000256" key="1">
    <source>
        <dbReference type="SAM" id="MobiDB-lite"/>
    </source>
</evidence>
<proteinExistence type="predicted"/>